<reference evidence="5 6" key="1">
    <citation type="journal article" date="2016" name="Int. J. Syst. Evol. Microbiol.">
        <title>Resolving the Complexity of Human Skin Metagenomes Using Single-Molecule Sequencing.</title>
        <authorList>
            <consortium name="NISC Comparative Sequencing Program"/>
            <person name="Tsai Y.C."/>
            <person name="Conlan S."/>
            <person name="Deming C."/>
            <person name="Segre J.A."/>
            <person name="Kong H.H."/>
            <person name="Korlach J."/>
            <person name="Oh J."/>
        </authorList>
    </citation>
    <scope>NUCLEOTIDE SEQUENCE [LARGE SCALE GENOMIC DNA]</scope>
    <source>
        <strain evidence="5 6">1B08</strain>
    </source>
</reference>
<comment type="caution">
    <text evidence="5">The sequence shown here is derived from an EMBL/GenBank/DDBJ whole genome shotgun (WGS) entry which is preliminary data.</text>
</comment>
<evidence type="ECO:0000256" key="3">
    <source>
        <dbReference type="ARBA" id="ARBA00022448"/>
    </source>
</evidence>
<evidence type="ECO:0000256" key="1">
    <source>
        <dbReference type="ARBA" id="ARBA00004429"/>
    </source>
</evidence>
<keyword evidence="6" id="KW-1185">Reference proteome</keyword>
<evidence type="ECO:0000313" key="6">
    <source>
        <dbReference type="Proteomes" id="UP000070339"/>
    </source>
</evidence>
<accession>A0ABR5V946</accession>
<evidence type="ECO:0000256" key="2">
    <source>
        <dbReference type="ARBA" id="ARBA00007783"/>
    </source>
</evidence>
<dbReference type="PANTHER" id="PTHR30413:SF8">
    <property type="entry name" value="TRANSPORT PERMEASE PROTEIN"/>
    <property type="match status" value="1"/>
</dbReference>
<name>A0ABR5V946_9CORY</name>
<keyword evidence="3" id="KW-0813">Transport</keyword>
<organism evidence="5 6">
    <name type="scientific">Corynebacterium simulans</name>
    <dbReference type="NCBI Taxonomy" id="146827"/>
    <lineage>
        <taxon>Bacteria</taxon>
        <taxon>Bacillati</taxon>
        <taxon>Actinomycetota</taxon>
        <taxon>Actinomycetes</taxon>
        <taxon>Mycobacteriales</taxon>
        <taxon>Corynebacteriaceae</taxon>
        <taxon>Corynebacterium</taxon>
    </lineage>
</organism>
<gene>
    <name evidence="5" type="ORF">WM41_1732</name>
</gene>
<sequence>MLISARICAFIPDFRVALNFLSRFWLYGSGIFFSAERFIHHPFVYKAITINPAYQFVKAIRDVTIYDTVPSAAVWGMLLAWSIGTFVVGLVYFWEAEERYVSIF</sequence>
<evidence type="ECO:0000313" key="5">
    <source>
        <dbReference type="EMBL" id="KXU17695.1"/>
    </source>
</evidence>
<comment type="similarity">
    <text evidence="2">Belongs to the ABC-2 integral membrane protein family.</text>
</comment>
<keyword evidence="4" id="KW-0812">Transmembrane</keyword>
<evidence type="ECO:0000256" key="4">
    <source>
        <dbReference type="SAM" id="Phobius"/>
    </source>
</evidence>
<dbReference type="EMBL" id="LTEB01000030">
    <property type="protein sequence ID" value="KXU17695.1"/>
    <property type="molecule type" value="Genomic_DNA"/>
</dbReference>
<comment type="subcellular location">
    <subcellularLocation>
        <location evidence="1">Cell inner membrane</location>
        <topology evidence="1">Multi-pass membrane protein</topology>
    </subcellularLocation>
</comment>
<keyword evidence="4" id="KW-0472">Membrane</keyword>
<feature type="transmembrane region" description="Helical" evidence="4">
    <location>
        <begin position="72"/>
        <end position="94"/>
    </location>
</feature>
<keyword evidence="4" id="KW-1133">Transmembrane helix</keyword>
<protein>
    <submittedName>
        <fullName evidence="5">ABC family polysaccharide/polyol phosphate export system, permease domain protein</fullName>
    </submittedName>
</protein>
<proteinExistence type="inferred from homology"/>
<dbReference type="PANTHER" id="PTHR30413">
    <property type="entry name" value="INNER MEMBRANE TRANSPORT PERMEASE"/>
    <property type="match status" value="1"/>
</dbReference>
<dbReference type="Proteomes" id="UP000070339">
    <property type="component" value="Unassembled WGS sequence"/>
</dbReference>